<dbReference type="PROSITE" id="PS01095">
    <property type="entry name" value="GH18_1"/>
    <property type="match status" value="1"/>
</dbReference>
<dbReference type="GO" id="GO:0008843">
    <property type="term" value="F:endochitinase activity"/>
    <property type="evidence" value="ECO:0007669"/>
    <property type="project" value="UniProtKB-EC"/>
</dbReference>
<dbReference type="GO" id="GO:0006032">
    <property type="term" value="P:chitin catabolic process"/>
    <property type="evidence" value="ECO:0007669"/>
    <property type="project" value="UniProtKB-KW"/>
</dbReference>
<comment type="catalytic activity">
    <reaction evidence="1">
        <text>Random endo-hydrolysis of N-acetyl-beta-D-glucosaminide (1-&gt;4)-beta-linkages in chitin and chitodextrins.</text>
        <dbReference type="EC" id="3.2.1.14"/>
    </reaction>
</comment>
<evidence type="ECO:0000256" key="9">
    <source>
        <dbReference type="SAM" id="SignalP"/>
    </source>
</evidence>
<keyword evidence="4" id="KW-0119">Carbohydrate metabolism</keyword>
<keyword evidence="6" id="KW-0624">Polysaccharide degradation</keyword>
<accession>A0A5N5WZ95</accession>
<evidence type="ECO:0000256" key="5">
    <source>
        <dbReference type="ARBA" id="ARBA00023295"/>
    </source>
</evidence>
<keyword evidence="5 7" id="KW-0326">Glycosidase</keyword>
<feature type="signal peptide" evidence="9">
    <location>
        <begin position="1"/>
        <end position="24"/>
    </location>
</feature>
<dbReference type="Pfam" id="PF00704">
    <property type="entry name" value="Glyco_hydro_18"/>
    <property type="match status" value="1"/>
</dbReference>
<feature type="chain" id="PRO_5025005795" evidence="9">
    <location>
        <begin position="25"/>
        <end position="360"/>
    </location>
</feature>
<dbReference type="AlphaFoldDB" id="A0A5N5WZ95"/>
<keyword evidence="3" id="KW-0146">Chitin degradation</keyword>
<name>A0A5N5WZ95_9EURO</name>
<evidence type="ECO:0000313" key="11">
    <source>
        <dbReference type="EMBL" id="KAB8073077.1"/>
    </source>
</evidence>
<dbReference type="PANTHER" id="PTHR11177">
    <property type="entry name" value="CHITINASE"/>
    <property type="match status" value="1"/>
</dbReference>
<proteinExistence type="inferred from homology"/>
<dbReference type="InterPro" id="IPR001579">
    <property type="entry name" value="Glyco_hydro_18_chit_AS"/>
</dbReference>
<dbReference type="InterPro" id="IPR017853">
    <property type="entry name" value="GH"/>
</dbReference>
<evidence type="ECO:0000256" key="2">
    <source>
        <dbReference type="ARBA" id="ARBA00022801"/>
    </source>
</evidence>
<dbReference type="InterPro" id="IPR050314">
    <property type="entry name" value="Glycosyl_Hydrlase_18"/>
</dbReference>
<dbReference type="InterPro" id="IPR001223">
    <property type="entry name" value="Glyco_hydro18_cat"/>
</dbReference>
<dbReference type="EMBL" id="ML732234">
    <property type="protein sequence ID" value="KAB8073077.1"/>
    <property type="molecule type" value="Genomic_DNA"/>
</dbReference>
<protein>
    <submittedName>
        <fullName evidence="11">Glycoside hydrolase superfamily</fullName>
    </submittedName>
</protein>
<comment type="similarity">
    <text evidence="8">Belongs to the glycosyl hydrolase 18 family.</text>
</comment>
<feature type="domain" description="GH18" evidence="10">
    <location>
        <begin position="202"/>
        <end position="360"/>
    </location>
</feature>
<sequence>MHLGTFIYLVTGSLVTLLLKGAAGLQNDSATYPELYVLYFESTPVFQNVTGKTANPLLRVLHGAAIDHPLKKRVDNGLPIGTCAPGTPCSNGACCSKVAMPFKLGCAGSLLINADPMNASQIAMLRQSAASMHRQGLRNVQSTFAAPSLASVALSRSFVATDARQDLVDVVPQKHHRVADRVQRNERSVIMRGSMVPLREFFTFMYTYMNLFLRAATRACDKRLPSDLDVSGLTHINFVFAYFHPMTFEVLPMSGEDTALYPQFTALKAKKPSLKAWISIGGWAFNDATNSPNTQTAFSEMAGSAASRAKFTQSILSFMSTWGFDGVDFDWEYPGADDRGGVKTDTGNFVLLLKDAPKRP</sequence>
<dbReference type="SUPFAM" id="SSF51445">
    <property type="entry name" value="(Trans)glycosidases"/>
    <property type="match status" value="1"/>
</dbReference>
<dbReference type="CDD" id="cd00598">
    <property type="entry name" value="GH18_chitinase-like"/>
    <property type="match status" value="1"/>
</dbReference>
<evidence type="ECO:0000256" key="3">
    <source>
        <dbReference type="ARBA" id="ARBA00023024"/>
    </source>
</evidence>
<evidence type="ECO:0000256" key="7">
    <source>
        <dbReference type="RuleBase" id="RU000489"/>
    </source>
</evidence>
<evidence type="ECO:0000256" key="6">
    <source>
        <dbReference type="ARBA" id="ARBA00023326"/>
    </source>
</evidence>
<dbReference type="OrthoDB" id="73875at2759"/>
<dbReference type="PANTHER" id="PTHR11177:SF333">
    <property type="entry name" value="CHITINASE"/>
    <property type="match status" value="1"/>
</dbReference>
<dbReference type="GO" id="GO:0000272">
    <property type="term" value="P:polysaccharide catabolic process"/>
    <property type="evidence" value="ECO:0007669"/>
    <property type="project" value="UniProtKB-KW"/>
</dbReference>
<dbReference type="Proteomes" id="UP000326565">
    <property type="component" value="Unassembled WGS sequence"/>
</dbReference>
<evidence type="ECO:0000256" key="8">
    <source>
        <dbReference type="RuleBase" id="RU004453"/>
    </source>
</evidence>
<keyword evidence="9" id="KW-0732">Signal</keyword>
<dbReference type="Gene3D" id="3.20.20.80">
    <property type="entry name" value="Glycosidases"/>
    <property type="match status" value="1"/>
</dbReference>
<dbReference type="PROSITE" id="PS51910">
    <property type="entry name" value="GH18_2"/>
    <property type="match status" value="1"/>
</dbReference>
<evidence type="ECO:0000256" key="1">
    <source>
        <dbReference type="ARBA" id="ARBA00000822"/>
    </source>
</evidence>
<keyword evidence="12" id="KW-1185">Reference proteome</keyword>
<keyword evidence="2 7" id="KW-0378">Hydrolase</keyword>
<organism evidence="11 12">
    <name type="scientific">Aspergillus leporis</name>
    <dbReference type="NCBI Taxonomy" id="41062"/>
    <lineage>
        <taxon>Eukaryota</taxon>
        <taxon>Fungi</taxon>
        <taxon>Dikarya</taxon>
        <taxon>Ascomycota</taxon>
        <taxon>Pezizomycotina</taxon>
        <taxon>Eurotiomycetes</taxon>
        <taxon>Eurotiomycetidae</taxon>
        <taxon>Eurotiales</taxon>
        <taxon>Aspergillaceae</taxon>
        <taxon>Aspergillus</taxon>
        <taxon>Aspergillus subgen. Circumdati</taxon>
    </lineage>
</organism>
<evidence type="ECO:0000259" key="10">
    <source>
        <dbReference type="PROSITE" id="PS51910"/>
    </source>
</evidence>
<reference evidence="11 12" key="1">
    <citation type="submission" date="2019-04" db="EMBL/GenBank/DDBJ databases">
        <title>Friends and foes A comparative genomics study of 23 Aspergillus species from section Flavi.</title>
        <authorList>
            <consortium name="DOE Joint Genome Institute"/>
            <person name="Kjaerbolling I."/>
            <person name="Vesth T."/>
            <person name="Frisvad J.C."/>
            <person name="Nybo J.L."/>
            <person name="Theobald S."/>
            <person name="Kildgaard S."/>
            <person name="Isbrandt T."/>
            <person name="Kuo A."/>
            <person name="Sato A."/>
            <person name="Lyhne E.K."/>
            <person name="Kogle M.E."/>
            <person name="Wiebenga A."/>
            <person name="Kun R.S."/>
            <person name="Lubbers R.J."/>
            <person name="Makela M.R."/>
            <person name="Barry K."/>
            <person name="Chovatia M."/>
            <person name="Clum A."/>
            <person name="Daum C."/>
            <person name="Haridas S."/>
            <person name="He G."/>
            <person name="LaButti K."/>
            <person name="Lipzen A."/>
            <person name="Mondo S."/>
            <person name="Riley R."/>
            <person name="Salamov A."/>
            <person name="Simmons B.A."/>
            <person name="Magnuson J.K."/>
            <person name="Henrissat B."/>
            <person name="Mortensen U.H."/>
            <person name="Larsen T.O."/>
            <person name="Devries R.P."/>
            <person name="Grigoriev I.V."/>
            <person name="Machida M."/>
            <person name="Baker S.E."/>
            <person name="Andersen M.R."/>
        </authorList>
    </citation>
    <scope>NUCLEOTIDE SEQUENCE [LARGE SCALE GENOMIC DNA]</scope>
    <source>
        <strain evidence="11 12">CBS 151.66</strain>
    </source>
</reference>
<evidence type="ECO:0000313" key="12">
    <source>
        <dbReference type="Proteomes" id="UP000326565"/>
    </source>
</evidence>
<gene>
    <name evidence="11" type="ORF">BDV29DRAFT_157993</name>
</gene>
<evidence type="ECO:0000256" key="4">
    <source>
        <dbReference type="ARBA" id="ARBA00023277"/>
    </source>
</evidence>